<organism evidence="1 2">
    <name type="scientific">Ruegeria arenilitoris</name>
    <dbReference type="NCBI Taxonomy" id="1173585"/>
    <lineage>
        <taxon>Bacteria</taxon>
        <taxon>Pseudomonadati</taxon>
        <taxon>Pseudomonadota</taxon>
        <taxon>Alphaproteobacteria</taxon>
        <taxon>Rhodobacterales</taxon>
        <taxon>Roseobacteraceae</taxon>
        <taxon>Ruegeria</taxon>
    </lineage>
</organism>
<reference evidence="2" key="1">
    <citation type="submission" date="2017-05" db="EMBL/GenBank/DDBJ databases">
        <authorList>
            <person name="Rodrigo-Torres L."/>
            <person name="Arahal R. D."/>
            <person name="Lucena T."/>
        </authorList>
    </citation>
    <scope>NUCLEOTIDE SEQUENCE [LARGE SCALE GENOMIC DNA]</scope>
    <source>
        <strain evidence="2">CECT 8715</strain>
    </source>
</reference>
<evidence type="ECO:0000313" key="1">
    <source>
        <dbReference type="EMBL" id="SMX43784.1"/>
    </source>
</evidence>
<dbReference type="EMBL" id="FXYG01000003">
    <property type="protein sequence ID" value="SMX43784.1"/>
    <property type="molecule type" value="Genomic_DNA"/>
</dbReference>
<gene>
    <name evidence="1" type="ORF">RUA8715_02275</name>
</gene>
<accession>A0A238KLY7</accession>
<proteinExistence type="predicted"/>
<sequence>MQVSIKDLENYKIYVAKAIQSRADGEFYIPIFERLEREINDRRQNLDTMSRIRAIANMG</sequence>
<evidence type="ECO:0000313" key="2">
    <source>
        <dbReference type="Proteomes" id="UP000202485"/>
    </source>
</evidence>
<protein>
    <submittedName>
        <fullName evidence="1">Uncharacterized protein</fullName>
    </submittedName>
</protein>
<name>A0A238KLY7_9RHOB</name>
<dbReference type="Proteomes" id="UP000202485">
    <property type="component" value="Unassembled WGS sequence"/>
</dbReference>
<dbReference type="AlphaFoldDB" id="A0A238KLY7"/>
<keyword evidence="2" id="KW-1185">Reference proteome</keyword>